<feature type="repeat" description="PPR" evidence="2">
    <location>
        <begin position="283"/>
        <end position="317"/>
    </location>
</feature>
<dbReference type="PaxDb" id="3635-A0A1U8K478"/>
<feature type="repeat" description="PPR" evidence="2">
    <location>
        <begin position="785"/>
        <end position="819"/>
    </location>
</feature>
<dbReference type="Proteomes" id="UP000818029">
    <property type="component" value="Chromosome D11"/>
</dbReference>
<feature type="repeat" description="PPR" evidence="2">
    <location>
        <begin position="820"/>
        <end position="854"/>
    </location>
</feature>
<feature type="repeat" description="PPR" evidence="2">
    <location>
        <begin position="555"/>
        <end position="589"/>
    </location>
</feature>
<organism evidence="3 4">
    <name type="scientific">Gossypium hirsutum</name>
    <name type="common">Upland cotton</name>
    <name type="synonym">Gossypium mexicanum</name>
    <dbReference type="NCBI Taxonomy" id="3635"/>
    <lineage>
        <taxon>Eukaryota</taxon>
        <taxon>Viridiplantae</taxon>
        <taxon>Streptophyta</taxon>
        <taxon>Embryophyta</taxon>
        <taxon>Tracheophyta</taxon>
        <taxon>Spermatophyta</taxon>
        <taxon>Magnoliopsida</taxon>
        <taxon>eudicotyledons</taxon>
        <taxon>Gunneridae</taxon>
        <taxon>Pentapetalae</taxon>
        <taxon>rosids</taxon>
        <taxon>malvids</taxon>
        <taxon>Malvales</taxon>
        <taxon>Malvaceae</taxon>
        <taxon>Malvoideae</taxon>
        <taxon>Gossypium</taxon>
    </lineage>
</organism>
<reference evidence="4" key="2">
    <citation type="submission" date="2025-08" db="UniProtKB">
        <authorList>
            <consortium name="RefSeq"/>
        </authorList>
    </citation>
    <scope>IDENTIFICATION</scope>
</reference>
<dbReference type="PANTHER" id="PTHR47926:SF544">
    <property type="entry name" value="PENTACOTRIPEPTIDE-REPEAT REGION OF PRORP DOMAIN-CONTAINING PROTEIN"/>
    <property type="match status" value="1"/>
</dbReference>
<dbReference type="RefSeq" id="XP_016697272.2">
    <property type="nucleotide sequence ID" value="XM_016841783.2"/>
</dbReference>
<dbReference type="PROSITE" id="PS51375">
    <property type="entry name" value="PPR"/>
    <property type="match status" value="8"/>
</dbReference>
<proteinExistence type="predicted"/>
<evidence type="ECO:0000313" key="4">
    <source>
        <dbReference type="RefSeq" id="XP_016697272.2"/>
    </source>
</evidence>
<dbReference type="InterPro" id="IPR002885">
    <property type="entry name" value="PPR_rpt"/>
</dbReference>
<dbReference type="KEGG" id="ghi:107913256"/>
<dbReference type="Pfam" id="PF13041">
    <property type="entry name" value="PPR_2"/>
    <property type="match status" value="4"/>
</dbReference>
<accession>A0A1U8K478</accession>
<dbReference type="GeneID" id="107913256"/>
<dbReference type="Pfam" id="PF01535">
    <property type="entry name" value="PPR"/>
    <property type="match status" value="4"/>
</dbReference>
<dbReference type="InterPro" id="IPR011990">
    <property type="entry name" value="TPR-like_helical_dom_sf"/>
</dbReference>
<dbReference type="Pfam" id="PF20431">
    <property type="entry name" value="E_motif"/>
    <property type="match status" value="1"/>
</dbReference>
<dbReference type="Gene3D" id="1.25.40.10">
    <property type="entry name" value="Tetratricopeptide repeat domain"/>
    <property type="match status" value="7"/>
</dbReference>
<name>A0A1U8K478_GOSHI</name>
<feature type="repeat" description="PPR" evidence="2">
    <location>
        <begin position="182"/>
        <end position="216"/>
    </location>
</feature>
<dbReference type="GO" id="GO:0003723">
    <property type="term" value="F:RNA binding"/>
    <property type="evidence" value="ECO:0000318"/>
    <property type="project" value="GO_Central"/>
</dbReference>
<feature type="repeat" description="PPR" evidence="2">
    <location>
        <begin position="485"/>
        <end position="519"/>
    </location>
</feature>
<dbReference type="PANTHER" id="PTHR47926">
    <property type="entry name" value="PENTATRICOPEPTIDE REPEAT-CONTAINING PROTEIN"/>
    <property type="match status" value="1"/>
</dbReference>
<evidence type="ECO:0000256" key="2">
    <source>
        <dbReference type="PROSITE-ProRule" id="PRU00708"/>
    </source>
</evidence>
<sequence>MAGNLLTTTMVLKLPCGSFSSFMHLLKHCQSIQDLKPLKSLLIVQGLIRNNLLLGHFLKSCFYLGAPNLALSTFYKIQNPNLFCQNLMLKGLSSYGLYGDLLSVYTKCRVLNCPSDDFTFPFVIKACSALGASGIGQQIHCVVLRKGYERNVVIMTSFIDFYARNVDIGIARKLFDRISDPDLVSWNALLSGYCFNGLDKEALGVFGEIQGMNIKPNVSTLASIIPACTRLGYFYFGKSLHGLAVKCGYFFNDFLVPAFISMYKSEVDLSSARKLFYFAVERNVSVWNALINSYTQNERFFEGFEMFREMLRNDVQPNSVTFVSTVPFCENYFDISYGGSLHCCVIKHGFGSQVSVLTALMSTYAKLGEISSSEILFDQIPNKTQLSWNVLISGYVNNGLPDESLVAFRKMQLEWFSPDAISIVSILSACSNLGDILLGQSIHAFVVRRSFETNINVSNAVLAFYSDCPLLSTCFRLFKRMATKNTVSWNTLISGYVHSGQKDKANVILHQMQKEGGKLGSVTLLSILSSYSESENFRKGTILHGYAIKTGWDSDVSLTNALISMYCNCGELDAGSLLFDAMPERSVVSWNSLMTGFRHYNLSNDVLVLFAQMVKENQRPNQVSILNLLPMCSMLSQGKSIHAFALRTGMIEETTVLTSLIFMYARFGKIKLSLLVFQTGKRCDISLWNAIMSVHVDTKNAKQAVAFFCEMLQISLEPDNITVLSLISSCVLLNSLNLADSVMAYIICKGFDKDVVVSNALIDLYARCGSIVVARLLFDYLFEKDAVSWSVMINGYRLHGDAEGALKLFSRMRLSGVSHDAITYLSLLSACSHAGLVEEGQRVFNCMVEDGLSPRTEHYACMVDLLARAGHLHEAYNIVNRQPFKPSLGMLESLLGACKMYGNIEIGQRIFQMLFEMYPQNSESYVMLHNIYAAAGKWEDANTVRSIMEGRLLRKLPGFSLVGDNFTY</sequence>
<dbReference type="InterPro" id="IPR046848">
    <property type="entry name" value="E_motif"/>
</dbReference>
<keyword evidence="3" id="KW-1185">Reference proteome</keyword>
<dbReference type="InterPro" id="IPR046960">
    <property type="entry name" value="PPR_At4g14850-like_plant"/>
</dbReference>
<feature type="repeat" description="PPR" evidence="2">
    <location>
        <begin position="684"/>
        <end position="718"/>
    </location>
</feature>
<keyword evidence="1" id="KW-0677">Repeat</keyword>
<reference evidence="3" key="1">
    <citation type="journal article" date="2020" name="Nat. Genet.">
        <title>Genomic diversifications of five Gossypium allopolyploid species and their impact on cotton improvement.</title>
        <authorList>
            <person name="Chen Z.J."/>
            <person name="Sreedasyam A."/>
            <person name="Ando A."/>
            <person name="Song Q."/>
            <person name="De Santiago L.M."/>
            <person name="Hulse-Kemp A.M."/>
            <person name="Ding M."/>
            <person name="Ye W."/>
            <person name="Kirkbride R.C."/>
            <person name="Jenkins J."/>
            <person name="Plott C."/>
            <person name="Lovell J."/>
            <person name="Lin Y.M."/>
            <person name="Vaughn R."/>
            <person name="Liu B."/>
            <person name="Simpson S."/>
            <person name="Scheffler B.E."/>
            <person name="Wen L."/>
            <person name="Saski C.A."/>
            <person name="Grover C.E."/>
            <person name="Hu G."/>
            <person name="Conover J.L."/>
            <person name="Carlson J.W."/>
            <person name="Shu S."/>
            <person name="Boston L.B."/>
            <person name="Williams M."/>
            <person name="Peterson D.G."/>
            <person name="McGee K."/>
            <person name="Jones D.C."/>
            <person name="Wendel J.F."/>
            <person name="Stelly D.M."/>
            <person name="Grimwood J."/>
            <person name="Schmutz J."/>
        </authorList>
    </citation>
    <scope>NUCLEOTIDE SEQUENCE [LARGE SCALE GENOMIC DNA]</scope>
    <source>
        <strain evidence="3">cv. TM-1</strain>
    </source>
</reference>
<feature type="repeat" description="PPR" evidence="2">
    <location>
        <begin position="384"/>
        <end position="418"/>
    </location>
</feature>
<evidence type="ECO:0000256" key="1">
    <source>
        <dbReference type="ARBA" id="ARBA00022737"/>
    </source>
</evidence>
<evidence type="ECO:0000313" key="3">
    <source>
        <dbReference type="Proteomes" id="UP000818029"/>
    </source>
</evidence>
<dbReference type="GO" id="GO:0009451">
    <property type="term" value="P:RNA modification"/>
    <property type="evidence" value="ECO:0000318"/>
    <property type="project" value="GO_Central"/>
</dbReference>
<protein>
    <submittedName>
        <fullName evidence="4">Pentatricopeptide repeat-containing protein At4g19191, mitochondrial</fullName>
    </submittedName>
</protein>
<gene>
    <name evidence="4" type="primary">LOC107913256</name>
</gene>
<dbReference type="NCBIfam" id="TIGR00756">
    <property type="entry name" value="PPR"/>
    <property type="match status" value="5"/>
</dbReference>
<dbReference type="AlphaFoldDB" id="A0A1U8K478"/>
<dbReference type="SUPFAM" id="SSF48452">
    <property type="entry name" value="TPR-like"/>
    <property type="match status" value="1"/>
</dbReference>